<dbReference type="PANTHER" id="PTHR43229">
    <property type="entry name" value="NODULATION PROTEIN J"/>
    <property type="match status" value="1"/>
</dbReference>
<feature type="transmembrane region" description="Helical" evidence="5">
    <location>
        <begin position="23"/>
        <end position="43"/>
    </location>
</feature>
<dbReference type="InterPro" id="IPR013525">
    <property type="entry name" value="ABC2_TM"/>
</dbReference>
<dbReference type="AlphaFoldDB" id="A0A830F8Z6"/>
<reference evidence="7 8" key="1">
    <citation type="journal article" date="2019" name="Int. J. Syst. Evol. Microbiol.">
        <title>The Global Catalogue of Microorganisms (GCM) 10K type strain sequencing project: providing services to taxonomists for standard genome sequencing and annotation.</title>
        <authorList>
            <consortium name="The Broad Institute Genomics Platform"/>
            <consortium name="The Broad Institute Genome Sequencing Center for Infectious Disease"/>
            <person name="Wu L."/>
            <person name="Ma J."/>
        </authorList>
    </citation>
    <scope>NUCLEOTIDE SEQUENCE [LARGE SCALE GENOMIC DNA]</scope>
    <source>
        <strain evidence="7 8">JCM 19585</strain>
    </source>
</reference>
<dbReference type="GO" id="GO:0140359">
    <property type="term" value="F:ABC-type transporter activity"/>
    <property type="evidence" value="ECO:0007669"/>
    <property type="project" value="InterPro"/>
</dbReference>
<dbReference type="RefSeq" id="WP_188881086.1">
    <property type="nucleotide sequence ID" value="NZ_BMPF01000002.1"/>
</dbReference>
<evidence type="ECO:0000256" key="5">
    <source>
        <dbReference type="SAM" id="Phobius"/>
    </source>
</evidence>
<keyword evidence="8" id="KW-1185">Reference proteome</keyword>
<keyword evidence="3 5" id="KW-1133">Transmembrane helix</keyword>
<dbReference type="InterPro" id="IPR051784">
    <property type="entry name" value="Nod_factor_ABC_transporter"/>
</dbReference>
<evidence type="ECO:0000313" key="8">
    <source>
        <dbReference type="Proteomes" id="UP000628840"/>
    </source>
</evidence>
<dbReference type="GO" id="GO:0043190">
    <property type="term" value="C:ATP-binding cassette (ABC) transporter complex"/>
    <property type="evidence" value="ECO:0007669"/>
    <property type="project" value="InterPro"/>
</dbReference>
<evidence type="ECO:0000256" key="1">
    <source>
        <dbReference type="ARBA" id="ARBA00004141"/>
    </source>
</evidence>
<evidence type="ECO:0000256" key="2">
    <source>
        <dbReference type="ARBA" id="ARBA00022692"/>
    </source>
</evidence>
<feature type="transmembrane region" description="Helical" evidence="5">
    <location>
        <begin position="138"/>
        <end position="161"/>
    </location>
</feature>
<dbReference type="InterPro" id="IPR000412">
    <property type="entry name" value="ABC_2_transport"/>
</dbReference>
<evidence type="ECO:0000256" key="3">
    <source>
        <dbReference type="ARBA" id="ARBA00022989"/>
    </source>
</evidence>
<feature type="transmembrane region" description="Helical" evidence="5">
    <location>
        <begin position="103"/>
        <end position="126"/>
    </location>
</feature>
<evidence type="ECO:0000256" key="4">
    <source>
        <dbReference type="ARBA" id="ARBA00023136"/>
    </source>
</evidence>
<comment type="caution">
    <text evidence="7">The sequence shown here is derived from an EMBL/GenBank/DDBJ whole genome shotgun (WGS) entry which is preliminary data.</text>
</comment>
<dbReference type="InterPro" id="IPR047817">
    <property type="entry name" value="ABC2_TM_bact-type"/>
</dbReference>
<dbReference type="OrthoDB" id="203821at2157"/>
<keyword evidence="4 5" id="KW-0472">Membrane</keyword>
<dbReference type="PANTHER" id="PTHR43229:SF6">
    <property type="entry name" value="ABC-TYPE MULTIDRUG TRANSPORT SYSTEM, PERMEASE COMPONENT"/>
    <property type="match status" value="1"/>
</dbReference>
<dbReference type="PIRSF" id="PIRSF006648">
    <property type="entry name" value="DrrB"/>
    <property type="match status" value="1"/>
</dbReference>
<feature type="transmembrane region" description="Helical" evidence="5">
    <location>
        <begin position="173"/>
        <end position="195"/>
    </location>
</feature>
<keyword evidence="2 5" id="KW-0812">Transmembrane</keyword>
<protein>
    <submittedName>
        <fullName evidence="7">ABC transporter permease</fullName>
    </submittedName>
</protein>
<feature type="transmembrane region" description="Helical" evidence="5">
    <location>
        <begin position="63"/>
        <end position="82"/>
    </location>
</feature>
<feature type="transmembrane region" description="Helical" evidence="5">
    <location>
        <begin position="228"/>
        <end position="249"/>
    </location>
</feature>
<dbReference type="EMBL" id="BMPF01000002">
    <property type="protein sequence ID" value="GGL30968.1"/>
    <property type="molecule type" value="Genomic_DNA"/>
</dbReference>
<gene>
    <name evidence="7" type="ORF">GCM10009037_13410</name>
</gene>
<name>A0A830F8Z6_9EURY</name>
<sequence length="253" mass="26853">MSRSGRIAAEVGAAYRSFVRRRVAVFFTFFFPVLLIAIFAGLVRTGGGGTGLFSQPPGYYVPGYLAVVVLFTPLSRLGSEVARFREGNRFEKLSASPMTRWEWLLAQTLVNAALIALACAVLLGLLAATGASFRLSPWLVLFVPTASVLFCGVGAMLGSLADSQDGAITASNGVALPLLFLSNTFLSPASLPSWFRPVTDLSPLSYFAYGVRAATYPGSHAGWPGSVAANYAVLFVLAVVAFAVGAWLIPWTE</sequence>
<evidence type="ECO:0000259" key="6">
    <source>
        <dbReference type="PROSITE" id="PS51012"/>
    </source>
</evidence>
<evidence type="ECO:0000313" key="7">
    <source>
        <dbReference type="EMBL" id="GGL30968.1"/>
    </source>
</evidence>
<dbReference type="PROSITE" id="PS51012">
    <property type="entry name" value="ABC_TM2"/>
    <property type="match status" value="1"/>
</dbReference>
<feature type="domain" description="ABC transmembrane type-2" evidence="6">
    <location>
        <begin position="23"/>
        <end position="252"/>
    </location>
</feature>
<proteinExistence type="predicted"/>
<accession>A0A830F8Z6</accession>
<organism evidence="7 8">
    <name type="scientific">Halarchaeum grantii</name>
    <dbReference type="NCBI Taxonomy" id="1193105"/>
    <lineage>
        <taxon>Archaea</taxon>
        <taxon>Methanobacteriati</taxon>
        <taxon>Methanobacteriota</taxon>
        <taxon>Stenosarchaea group</taxon>
        <taxon>Halobacteria</taxon>
        <taxon>Halobacteriales</taxon>
        <taxon>Halobacteriaceae</taxon>
    </lineage>
</organism>
<dbReference type="Proteomes" id="UP000628840">
    <property type="component" value="Unassembled WGS sequence"/>
</dbReference>
<dbReference type="Pfam" id="PF01061">
    <property type="entry name" value="ABC2_membrane"/>
    <property type="match status" value="1"/>
</dbReference>
<comment type="subcellular location">
    <subcellularLocation>
        <location evidence="1">Membrane</location>
        <topology evidence="1">Multi-pass membrane protein</topology>
    </subcellularLocation>
</comment>